<keyword evidence="2 10" id="KW-0444">Lipid biosynthesis</keyword>
<keyword evidence="1 10" id="KW-1003">Cell membrane</keyword>
<dbReference type="UniPathway" id="UPA00085"/>
<evidence type="ECO:0000256" key="8">
    <source>
        <dbReference type="ARBA" id="ARBA00023209"/>
    </source>
</evidence>
<protein>
    <recommendedName>
        <fullName evidence="10">Glycerol-3-phosphate acyltransferase</fullName>
    </recommendedName>
    <alternativeName>
        <fullName evidence="10">Acyl-PO4 G3P acyltransferase</fullName>
    </alternativeName>
    <alternativeName>
        <fullName evidence="10">Acyl-phosphate--glycerol-3-phosphate acyltransferase</fullName>
    </alternativeName>
    <alternativeName>
        <fullName evidence="10">G3P acyltransferase</fullName>
        <shortName evidence="10">GPAT</shortName>
        <ecNumber evidence="10">2.3.1.275</ecNumber>
    </alternativeName>
    <alternativeName>
        <fullName evidence="10">Lysophosphatidic acid synthase</fullName>
        <shortName evidence="10">LPA synthase</shortName>
    </alternativeName>
</protein>
<dbReference type="STRING" id="631362.Thi970DRAFT_04980"/>
<feature type="transmembrane region" description="Helical" evidence="10">
    <location>
        <begin position="119"/>
        <end position="143"/>
    </location>
</feature>
<comment type="catalytic activity">
    <reaction evidence="10">
        <text>an acyl phosphate + sn-glycerol 3-phosphate = a 1-acyl-sn-glycero-3-phosphate + phosphate</text>
        <dbReference type="Rhea" id="RHEA:34075"/>
        <dbReference type="ChEBI" id="CHEBI:43474"/>
        <dbReference type="ChEBI" id="CHEBI:57597"/>
        <dbReference type="ChEBI" id="CHEBI:57970"/>
        <dbReference type="ChEBI" id="CHEBI:59918"/>
        <dbReference type="EC" id="2.3.1.275"/>
    </reaction>
</comment>
<keyword evidence="9 10" id="KW-1208">Phospholipid metabolism</keyword>
<dbReference type="PANTHER" id="PTHR30309">
    <property type="entry name" value="INNER MEMBRANE PROTEIN YGIH"/>
    <property type="match status" value="1"/>
</dbReference>
<dbReference type="GO" id="GO:0008654">
    <property type="term" value="P:phospholipid biosynthetic process"/>
    <property type="evidence" value="ECO:0007669"/>
    <property type="project" value="UniProtKB-UniRule"/>
</dbReference>
<evidence type="ECO:0000313" key="11">
    <source>
        <dbReference type="EMBL" id="EIC19458.1"/>
    </source>
</evidence>
<dbReference type="InterPro" id="IPR003811">
    <property type="entry name" value="G3P_acylTferase_PlsY"/>
</dbReference>
<reference evidence="12" key="1">
    <citation type="submission" date="2011-06" db="EMBL/GenBank/DDBJ databases">
        <authorList>
            <consortium name="US DOE Joint Genome Institute (JGI-PGF)"/>
            <person name="Lucas S."/>
            <person name="Han J."/>
            <person name="Lapidus A."/>
            <person name="Cheng J.-F."/>
            <person name="Goodwin L."/>
            <person name="Pitluck S."/>
            <person name="Peters L."/>
            <person name="Land M.L."/>
            <person name="Hauser L."/>
            <person name="Vogl K."/>
            <person name="Liu Z."/>
            <person name="Overmann J."/>
            <person name="Frigaard N.-U."/>
            <person name="Bryant D.A."/>
            <person name="Woyke T.J."/>
        </authorList>
    </citation>
    <scope>NUCLEOTIDE SEQUENCE [LARGE SCALE GENOMIC DNA]</scope>
    <source>
        <strain evidence="12">970</strain>
    </source>
</reference>
<dbReference type="GO" id="GO:0005886">
    <property type="term" value="C:plasma membrane"/>
    <property type="evidence" value="ECO:0007669"/>
    <property type="project" value="UniProtKB-SubCell"/>
</dbReference>
<evidence type="ECO:0000256" key="9">
    <source>
        <dbReference type="ARBA" id="ARBA00023264"/>
    </source>
</evidence>
<comment type="subcellular location">
    <subcellularLocation>
        <location evidence="10">Cell membrane</location>
        <topology evidence="10">Multi-pass membrane protein</topology>
    </subcellularLocation>
</comment>
<dbReference type="eggNOG" id="COG0344">
    <property type="taxonomic scope" value="Bacteria"/>
</dbReference>
<comment type="similarity">
    <text evidence="10">Belongs to the PlsY family.</text>
</comment>
<dbReference type="HOGENOM" id="CLU_081254_0_0_6"/>
<evidence type="ECO:0000256" key="1">
    <source>
        <dbReference type="ARBA" id="ARBA00022475"/>
    </source>
</evidence>
<evidence type="ECO:0000256" key="6">
    <source>
        <dbReference type="ARBA" id="ARBA00023098"/>
    </source>
</evidence>
<keyword evidence="4 10" id="KW-0812">Transmembrane</keyword>
<dbReference type="PANTHER" id="PTHR30309:SF0">
    <property type="entry name" value="GLYCEROL-3-PHOSPHATE ACYLTRANSFERASE-RELATED"/>
    <property type="match status" value="1"/>
</dbReference>
<evidence type="ECO:0000256" key="3">
    <source>
        <dbReference type="ARBA" id="ARBA00022679"/>
    </source>
</evidence>
<dbReference type="HAMAP" id="MF_01043">
    <property type="entry name" value="PlsY"/>
    <property type="match status" value="1"/>
</dbReference>
<evidence type="ECO:0000256" key="10">
    <source>
        <dbReference type="HAMAP-Rule" id="MF_01043"/>
    </source>
</evidence>
<dbReference type="AlphaFoldDB" id="H8Z8Q3"/>
<dbReference type="RefSeq" id="WP_009151687.1">
    <property type="nucleotide sequence ID" value="NZ_CP121471.1"/>
</dbReference>
<evidence type="ECO:0000313" key="12">
    <source>
        <dbReference type="Proteomes" id="UP000002964"/>
    </source>
</evidence>
<reference evidence="11 12" key="2">
    <citation type="submission" date="2011-11" db="EMBL/GenBank/DDBJ databases">
        <authorList>
            <consortium name="US DOE Joint Genome Institute"/>
            <person name="Lucas S."/>
            <person name="Han J."/>
            <person name="Lapidus A."/>
            <person name="Cheng J.-F."/>
            <person name="Goodwin L."/>
            <person name="Pitluck S."/>
            <person name="Peters L."/>
            <person name="Ovchinnikova G."/>
            <person name="Zhang X."/>
            <person name="Detter J.C."/>
            <person name="Han C."/>
            <person name="Tapia R."/>
            <person name="Land M."/>
            <person name="Hauser L."/>
            <person name="Kyrpides N."/>
            <person name="Ivanova N."/>
            <person name="Pagani I."/>
            <person name="Vogl K."/>
            <person name="Liu Z."/>
            <person name="Overmann J."/>
            <person name="Frigaard N.-U."/>
            <person name="Bryant D."/>
            <person name="Woyke T."/>
        </authorList>
    </citation>
    <scope>NUCLEOTIDE SEQUENCE [LARGE SCALE GENOMIC DNA]</scope>
    <source>
        <strain evidence="11 12">970</strain>
    </source>
</reference>
<dbReference type="EMBL" id="JH603171">
    <property type="protein sequence ID" value="EIC19458.1"/>
    <property type="molecule type" value="Genomic_DNA"/>
</dbReference>
<dbReference type="SMART" id="SM01207">
    <property type="entry name" value="G3P_acyltransf"/>
    <property type="match status" value="1"/>
</dbReference>
<comment type="caution">
    <text evidence="10">Lacks conserved residue(s) required for the propagation of feature annotation.</text>
</comment>
<comment type="pathway">
    <text evidence="10">Lipid metabolism; phospholipid metabolism.</text>
</comment>
<gene>
    <name evidence="10" type="primary">plsY</name>
    <name evidence="11" type="ORF">Thi970DRAFT_04980</name>
</gene>
<keyword evidence="3 10" id="KW-0808">Transferase</keyword>
<keyword evidence="5 10" id="KW-1133">Transmembrane helix</keyword>
<dbReference type="EC" id="2.3.1.275" evidence="10"/>
<accession>H8Z8Q3</accession>
<evidence type="ECO:0000256" key="4">
    <source>
        <dbReference type="ARBA" id="ARBA00022692"/>
    </source>
</evidence>
<sequence length="214" mass="22120">MAAMNILALALPAALIVTAYLLGSVSSAIIVCRLMGLPDPRTEGSGNPGATNVLRIGGDKGKRAAAITLLGDSLKGLLPMLAAHLLGVGPESLAAAGLAAFLGHLYPVFFGFRGGKGVATALGVQFGLYWPVGLCVAGIWLFVAKGLKISSLSALISMALAPFIVWFFRPQPELIGMQLIITGILFWRHRSNIRKLLDGSEDSIGGQSGPAGSA</sequence>
<evidence type="ECO:0000256" key="7">
    <source>
        <dbReference type="ARBA" id="ARBA00023136"/>
    </source>
</evidence>
<name>H8Z8Q3_9GAMM</name>
<feature type="transmembrane region" description="Helical" evidence="10">
    <location>
        <begin position="149"/>
        <end position="168"/>
    </location>
</feature>
<keyword evidence="11" id="KW-0012">Acyltransferase</keyword>
<keyword evidence="8 10" id="KW-0594">Phospholipid biosynthesis</keyword>
<dbReference type="Proteomes" id="UP000002964">
    <property type="component" value="Unassembled WGS sequence"/>
</dbReference>
<evidence type="ECO:0000256" key="2">
    <source>
        <dbReference type="ARBA" id="ARBA00022516"/>
    </source>
</evidence>
<keyword evidence="12" id="KW-1185">Reference proteome</keyword>
<dbReference type="Pfam" id="PF02660">
    <property type="entry name" value="G3P_acyltransf"/>
    <property type="match status" value="1"/>
</dbReference>
<dbReference type="GO" id="GO:0043772">
    <property type="term" value="F:acyl-phosphate glycerol-3-phosphate acyltransferase activity"/>
    <property type="evidence" value="ECO:0007669"/>
    <property type="project" value="UniProtKB-UniRule"/>
</dbReference>
<evidence type="ECO:0000256" key="5">
    <source>
        <dbReference type="ARBA" id="ARBA00022989"/>
    </source>
</evidence>
<dbReference type="NCBIfam" id="TIGR00023">
    <property type="entry name" value="glycerol-3-phosphate 1-O-acyltransferase PlsY"/>
    <property type="match status" value="1"/>
</dbReference>
<keyword evidence="6 10" id="KW-0443">Lipid metabolism</keyword>
<proteinExistence type="inferred from homology"/>
<feature type="transmembrane region" description="Helical" evidence="10">
    <location>
        <begin position="93"/>
        <end position="112"/>
    </location>
</feature>
<organism evidence="11 12">
    <name type="scientific">Thiorhodovibrio frisius</name>
    <dbReference type="NCBI Taxonomy" id="631362"/>
    <lineage>
        <taxon>Bacteria</taxon>
        <taxon>Pseudomonadati</taxon>
        <taxon>Pseudomonadota</taxon>
        <taxon>Gammaproteobacteria</taxon>
        <taxon>Chromatiales</taxon>
        <taxon>Chromatiaceae</taxon>
        <taxon>Thiorhodovibrio</taxon>
    </lineage>
</organism>
<keyword evidence="7 10" id="KW-0472">Membrane</keyword>
<comment type="subunit">
    <text evidence="10">Probably interacts with PlsX.</text>
</comment>
<comment type="function">
    <text evidence="10">Catalyzes the transfer of an acyl group from acyl-phosphate (acyl-PO(4)) to glycerol-3-phosphate (G3P) to form lysophosphatidic acid (LPA). This enzyme utilizes acyl-phosphate as fatty acyl donor, but not acyl-CoA or acyl-ACP.</text>
</comment>